<evidence type="ECO:0000256" key="7">
    <source>
        <dbReference type="ARBA" id="ARBA00022985"/>
    </source>
</evidence>
<feature type="region of interest" description="Disordered" evidence="11">
    <location>
        <begin position="124"/>
        <end position="164"/>
    </location>
</feature>
<evidence type="ECO:0000256" key="4">
    <source>
        <dbReference type="ARBA" id="ARBA00022519"/>
    </source>
</evidence>
<feature type="domain" description="EamA" evidence="13">
    <location>
        <begin position="47"/>
        <end position="116"/>
    </location>
</feature>
<keyword evidence="6 12" id="KW-0812">Transmembrane</keyword>
<feature type="transmembrane region" description="Helical" evidence="12">
    <location>
        <begin position="100"/>
        <end position="118"/>
    </location>
</feature>
<keyword evidence="4" id="KW-0997">Cell inner membrane</keyword>
<dbReference type="AlphaFoldDB" id="A0A1H3I640"/>
<evidence type="ECO:0000256" key="1">
    <source>
        <dbReference type="ARBA" id="ARBA00004651"/>
    </source>
</evidence>
<feature type="compositionally biased region" description="Low complexity" evidence="11">
    <location>
        <begin position="143"/>
        <end position="158"/>
    </location>
</feature>
<dbReference type="GO" id="GO:0009245">
    <property type="term" value="P:lipid A biosynthetic process"/>
    <property type="evidence" value="ECO:0007669"/>
    <property type="project" value="UniProtKB-KW"/>
</dbReference>
<keyword evidence="8 12" id="KW-1133">Transmembrane helix</keyword>
<dbReference type="Pfam" id="PF00892">
    <property type="entry name" value="EamA"/>
    <property type="match status" value="1"/>
</dbReference>
<dbReference type="PANTHER" id="PTHR30561:SF9">
    <property type="entry name" value="4-AMINO-4-DEOXY-L-ARABINOSE-PHOSPHOUNDECAPRENOL FLIPPASE SUBUNIT ARNF-RELATED"/>
    <property type="match status" value="1"/>
</dbReference>
<evidence type="ECO:0000256" key="11">
    <source>
        <dbReference type="SAM" id="MobiDB-lite"/>
    </source>
</evidence>
<sequence>MKRFYFIGFLVLMAFDTLAQLSFKQAGNAALPLEFSVDWLARVFGQPWIYGAFVGYIGAFFSWMTLLKRAPIGPAFAASHLEILSVLALSYWLFDERIGMPQIIGCLFIVAGIACLAVSETQEAEGPGADDDTPGHAGGNPGAGSASAGAAHLAASAEHGTRHG</sequence>
<reference evidence="14 15" key="1">
    <citation type="submission" date="2016-10" db="EMBL/GenBank/DDBJ databases">
        <authorList>
            <person name="de Groot N.N."/>
        </authorList>
    </citation>
    <scope>NUCLEOTIDE SEQUENCE [LARGE SCALE GENOMIC DNA]</scope>
    <source>
        <strain evidence="14 15">LMG 24775</strain>
    </source>
</reference>
<evidence type="ECO:0000256" key="6">
    <source>
        <dbReference type="ARBA" id="ARBA00022692"/>
    </source>
</evidence>
<gene>
    <name evidence="14" type="ORF">SAMN05421547_103196</name>
</gene>
<dbReference type="GeneID" id="94689433"/>
<organism evidence="14 15">
    <name type="scientific">Delftia lacustris</name>
    <dbReference type="NCBI Taxonomy" id="558537"/>
    <lineage>
        <taxon>Bacteria</taxon>
        <taxon>Pseudomonadati</taxon>
        <taxon>Pseudomonadota</taxon>
        <taxon>Betaproteobacteria</taxon>
        <taxon>Burkholderiales</taxon>
        <taxon>Comamonadaceae</taxon>
        <taxon>Delftia</taxon>
    </lineage>
</organism>
<keyword evidence="7" id="KW-0448">Lipopolysaccharide biosynthesis</keyword>
<evidence type="ECO:0000256" key="12">
    <source>
        <dbReference type="SAM" id="Phobius"/>
    </source>
</evidence>
<dbReference type="GO" id="GO:0005886">
    <property type="term" value="C:plasma membrane"/>
    <property type="evidence" value="ECO:0007669"/>
    <property type="project" value="UniProtKB-SubCell"/>
</dbReference>
<evidence type="ECO:0000313" key="14">
    <source>
        <dbReference type="EMBL" id="SDY23173.1"/>
    </source>
</evidence>
<keyword evidence="2" id="KW-1003">Cell membrane</keyword>
<dbReference type="GO" id="GO:0009103">
    <property type="term" value="P:lipopolysaccharide biosynthetic process"/>
    <property type="evidence" value="ECO:0007669"/>
    <property type="project" value="UniProtKB-KW"/>
</dbReference>
<evidence type="ECO:0000256" key="8">
    <source>
        <dbReference type="ARBA" id="ARBA00022989"/>
    </source>
</evidence>
<feature type="transmembrane region" description="Helical" evidence="12">
    <location>
        <begin position="48"/>
        <end position="67"/>
    </location>
</feature>
<evidence type="ECO:0000313" key="15">
    <source>
        <dbReference type="Proteomes" id="UP000183417"/>
    </source>
</evidence>
<keyword evidence="3" id="KW-0444">Lipid biosynthesis</keyword>
<proteinExistence type="predicted"/>
<keyword evidence="9" id="KW-0443">Lipid metabolism</keyword>
<dbReference type="RefSeq" id="WP_016447366.1">
    <property type="nucleotide sequence ID" value="NZ_CP141274.1"/>
</dbReference>
<dbReference type="GO" id="GO:0022857">
    <property type="term" value="F:transmembrane transporter activity"/>
    <property type="evidence" value="ECO:0007669"/>
    <property type="project" value="InterPro"/>
</dbReference>
<name>A0A1H3I640_9BURK</name>
<protein>
    <submittedName>
        <fullName evidence="14">Multidrug transporter EmrE</fullName>
    </submittedName>
</protein>
<comment type="subcellular location">
    <subcellularLocation>
        <location evidence="1">Cell membrane</location>
        <topology evidence="1">Multi-pass membrane protein</topology>
    </subcellularLocation>
</comment>
<evidence type="ECO:0000256" key="5">
    <source>
        <dbReference type="ARBA" id="ARBA00022556"/>
    </source>
</evidence>
<dbReference type="SUPFAM" id="SSF103481">
    <property type="entry name" value="Multidrug resistance efflux transporter EmrE"/>
    <property type="match status" value="1"/>
</dbReference>
<feature type="transmembrane region" description="Helical" evidence="12">
    <location>
        <begin position="74"/>
        <end position="94"/>
    </location>
</feature>
<evidence type="ECO:0000256" key="3">
    <source>
        <dbReference type="ARBA" id="ARBA00022516"/>
    </source>
</evidence>
<evidence type="ECO:0000256" key="10">
    <source>
        <dbReference type="ARBA" id="ARBA00023136"/>
    </source>
</evidence>
<accession>A0A1H3I640</accession>
<dbReference type="InterPro" id="IPR037185">
    <property type="entry name" value="EmrE-like"/>
</dbReference>
<keyword evidence="10 12" id="KW-0472">Membrane</keyword>
<evidence type="ECO:0000256" key="9">
    <source>
        <dbReference type="ARBA" id="ARBA00023098"/>
    </source>
</evidence>
<keyword evidence="5" id="KW-0441">Lipid A biosynthesis</keyword>
<dbReference type="InterPro" id="IPR000390">
    <property type="entry name" value="Small_drug/metabolite_transptr"/>
</dbReference>
<dbReference type="Gene3D" id="1.10.3730.20">
    <property type="match status" value="1"/>
</dbReference>
<dbReference type="InterPro" id="IPR000620">
    <property type="entry name" value="EamA_dom"/>
</dbReference>
<dbReference type="EMBL" id="FNPE01000003">
    <property type="protein sequence ID" value="SDY23173.1"/>
    <property type="molecule type" value="Genomic_DNA"/>
</dbReference>
<dbReference type="PANTHER" id="PTHR30561">
    <property type="entry name" value="SMR FAMILY PROTON-DEPENDENT DRUG EFFLUX TRANSPORTER SUGE"/>
    <property type="match status" value="1"/>
</dbReference>
<evidence type="ECO:0000259" key="13">
    <source>
        <dbReference type="Pfam" id="PF00892"/>
    </source>
</evidence>
<dbReference type="Proteomes" id="UP000183417">
    <property type="component" value="Unassembled WGS sequence"/>
</dbReference>
<evidence type="ECO:0000256" key="2">
    <source>
        <dbReference type="ARBA" id="ARBA00022475"/>
    </source>
</evidence>